<evidence type="ECO:0000313" key="3">
    <source>
        <dbReference type="Proteomes" id="UP001341840"/>
    </source>
</evidence>
<name>A0ABU6S800_9FABA</name>
<feature type="region of interest" description="Disordered" evidence="1">
    <location>
        <begin position="164"/>
        <end position="206"/>
    </location>
</feature>
<dbReference type="EMBL" id="JASCZI010060452">
    <property type="protein sequence ID" value="MED6131888.1"/>
    <property type="molecule type" value="Genomic_DNA"/>
</dbReference>
<feature type="compositionally biased region" description="Polar residues" evidence="1">
    <location>
        <begin position="196"/>
        <end position="206"/>
    </location>
</feature>
<gene>
    <name evidence="2" type="ORF">PIB30_014105</name>
</gene>
<comment type="caution">
    <text evidence="2">The sequence shown here is derived from an EMBL/GenBank/DDBJ whole genome shotgun (WGS) entry which is preliminary data.</text>
</comment>
<dbReference type="Proteomes" id="UP001341840">
    <property type="component" value="Unassembled WGS sequence"/>
</dbReference>
<keyword evidence="3" id="KW-1185">Reference proteome</keyword>
<reference evidence="2 3" key="1">
    <citation type="journal article" date="2023" name="Plants (Basel)">
        <title>Bridging the Gap: Combining Genomics and Transcriptomics Approaches to Understand Stylosanthes scabra, an Orphan Legume from the Brazilian Caatinga.</title>
        <authorList>
            <person name="Ferreira-Neto J.R.C."/>
            <person name="da Silva M.D."/>
            <person name="Binneck E."/>
            <person name="de Melo N.F."/>
            <person name="da Silva R.H."/>
            <person name="de Melo A.L.T.M."/>
            <person name="Pandolfi V."/>
            <person name="Bustamante F.O."/>
            <person name="Brasileiro-Vidal A.C."/>
            <person name="Benko-Iseppon A.M."/>
        </authorList>
    </citation>
    <scope>NUCLEOTIDE SEQUENCE [LARGE SCALE GENOMIC DNA]</scope>
    <source>
        <tissue evidence="2">Leaves</tissue>
    </source>
</reference>
<feature type="compositionally biased region" description="Pro residues" evidence="1">
    <location>
        <begin position="175"/>
        <end position="194"/>
    </location>
</feature>
<organism evidence="2 3">
    <name type="scientific">Stylosanthes scabra</name>
    <dbReference type="NCBI Taxonomy" id="79078"/>
    <lineage>
        <taxon>Eukaryota</taxon>
        <taxon>Viridiplantae</taxon>
        <taxon>Streptophyta</taxon>
        <taxon>Embryophyta</taxon>
        <taxon>Tracheophyta</taxon>
        <taxon>Spermatophyta</taxon>
        <taxon>Magnoliopsida</taxon>
        <taxon>eudicotyledons</taxon>
        <taxon>Gunneridae</taxon>
        <taxon>Pentapetalae</taxon>
        <taxon>rosids</taxon>
        <taxon>fabids</taxon>
        <taxon>Fabales</taxon>
        <taxon>Fabaceae</taxon>
        <taxon>Papilionoideae</taxon>
        <taxon>50 kb inversion clade</taxon>
        <taxon>dalbergioids sensu lato</taxon>
        <taxon>Dalbergieae</taxon>
        <taxon>Pterocarpus clade</taxon>
        <taxon>Stylosanthes</taxon>
    </lineage>
</organism>
<sequence>MEKENESVRGRRDAFDLFAMEIDVFVLCLVWGIRWIERLGLINGKEDRLWVDKRSEDDAFIAELKRLQEERQAIIDAGGPEPPPIDEDEVLTRIAGGRKRGMVYGMGVEISQQTEAHAQRVAAVEAVYAEKVRTLKSTVQTQSQEVSELRKVYSDMYSFVTQMRSSGSSATAMPDMPPPPPLPPLARSQSPPPQHDQGTGSPSIRMTPTMSKTFIILFICIYILE</sequence>
<proteinExistence type="predicted"/>
<accession>A0ABU6S800</accession>
<evidence type="ECO:0000256" key="1">
    <source>
        <dbReference type="SAM" id="MobiDB-lite"/>
    </source>
</evidence>
<protein>
    <submittedName>
        <fullName evidence="2">Uncharacterized protein</fullName>
    </submittedName>
</protein>
<evidence type="ECO:0000313" key="2">
    <source>
        <dbReference type="EMBL" id="MED6131888.1"/>
    </source>
</evidence>